<reference evidence="8" key="1">
    <citation type="submission" date="2023-05" db="EMBL/GenBank/DDBJ databases">
        <title>Nepenthes gracilis genome sequencing.</title>
        <authorList>
            <person name="Fukushima K."/>
        </authorList>
    </citation>
    <scope>NUCLEOTIDE SEQUENCE</scope>
    <source>
        <strain evidence="8">SING2019-196</strain>
    </source>
</reference>
<evidence type="ECO:0000313" key="9">
    <source>
        <dbReference type="Proteomes" id="UP001279734"/>
    </source>
</evidence>
<dbReference type="PROSITE" id="PS00108">
    <property type="entry name" value="PROTEIN_KINASE_ST"/>
    <property type="match status" value="1"/>
</dbReference>
<dbReference type="PROSITE" id="PS50011">
    <property type="entry name" value="PROTEIN_KINASE_DOM"/>
    <property type="match status" value="1"/>
</dbReference>
<evidence type="ECO:0000256" key="3">
    <source>
        <dbReference type="ARBA" id="ARBA00022777"/>
    </source>
</evidence>
<dbReference type="Proteomes" id="UP001279734">
    <property type="component" value="Unassembled WGS sequence"/>
</dbReference>
<dbReference type="InterPro" id="IPR000719">
    <property type="entry name" value="Prot_kinase_dom"/>
</dbReference>
<name>A0AAD3XP15_NEPGR</name>
<organism evidence="8 9">
    <name type="scientific">Nepenthes gracilis</name>
    <name type="common">Slender pitcher plant</name>
    <dbReference type="NCBI Taxonomy" id="150966"/>
    <lineage>
        <taxon>Eukaryota</taxon>
        <taxon>Viridiplantae</taxon>
        <taxon>Streptophyta</taxon>
        <taxon>Embryophyta</taxon>
        <taxon>Tracheophyta</taxon>
        <taxon>Spermatophyta</taxon>
        <taxon>Magnoliopsida</taxon>
        <taxon>eudicotyledons</taxon>
        <taxon>Gunneridae</taxon>
        <taxon>Pentapetalae</taxon>
        <taxon>Caryophyllales</taxon>
        <taxon>Nepenthaceae</taxon>
        <taxon>Nepenthes</taxon>
    </lineage>
</organism>
<evidence type="ECO:0000256" key="5">
    <source>
        <dbReference type="PROSITE-ProRule" id="PRU10141"/>
    </source>
</evidence>
<dbReference type="Gene3D" id="1.10.510.10">
    <property type="entry name" value="Transferase(Phosphotransferase) domain 1"/>
    <property type="match status" value="1"/>
</dbReference>
<dbReference type="Gene3D" id="3.30.200.20">
    <property type="entry name" value="Phosphorylase Kinase, domain 1"/>
    <property type="match status" value="1"/>
</dbReference>
<evidence type="ECO:0000256" key="1">
    <source>
        <dbReference type="ARBA" id="ARBA00022679"/>
    </source>
</evidence>
<evidence type="ECO:0000313" key="8">
    <source>
        <dbReference type="EMBL" id="GMH12042.1"/>
    </source>
</evidence>
<protein>
    <recommendedName>
        <fullName evidence="7">Protein kinase domain-containing protein</fullName>
    </recommendedName>
</protein>
<dbReference type="SUPFAM" id="SSF56112">
    <property type="entry name" value="Protein kinase-like (PK-like)"/>
    <property type="match status" value="1"/>
</dbReference>
<dbReference type="PROSITE" id="PS00107">
    <property type="entry name" value="PROTEIN_KINASE_ATP"/>
    <property type="match status" value="1"/>
</dbReference>
<dbReference type="Pfam" id="PF00069">
    <property type="entry name" value="Pkinase"/>
    <property type="match status" value="1"/>
</dbReference>
<dbReference type="GO" id="GO:0007165">
    <property type="term" value="P:signal transduction"/>
    <property type="evidence" value="ECO:0007669"/>
    <property type="project" value="TreeGrafter"/>
</dbReference>
<dbReference type="InterPro" id="IPR011009">
    <property type="entry name" value="Kinase-like_dom_sf"/>
</dbReference>
<gene>
    <name evidence="8" type="ORF">Nepgr_013883</name>
</gene>
<evidence type="ECO:0000256" key="4">
    <source>
        <dbReference type="ARBA" id="ARBA00022840"/>
    </source>
</evidence>
<comment type="caution">
    <text evidence="8">The sequence shown here is derived from an EMBL/GenBank/DDBJ whole genome shotgun (WGS) entry which is preliminary data.</text>
</comment>
<keyword evidence="6" id="KW-0723">Serine/threonine-protein kinase</keyword>
<accession>A0AAD3XP15</accession>
<dbReference type="InterPro" id="IPR008271">
    <property type="entry name" value="Ser/Thr_kinase_AS"/>
</dbReference>
<keyword evidence="9" id="KW-1185">Reference proteome</keyword>
<keyword evidence="4 5" id="KW-0067">ATP-binding</keyword>
<dbReference type="PANTHER" id="PTHR48011">
    <property type="entry name" value="CCR4-NOT TRANSCRIPTIONAL COMPLEX SUBUNIT CAF120-RELATED"/>
    <property type="match status" value="1"/>
</dbReference>
<evidence type="ECO:0000256" key="6">
    <source>
        <dbReference type="RuleBase" id="RU000304"/>
    </source>
</evidence>
<dbReference type="PANTHER" id="PTHR48011:SF4">
    <property type="entry name" value="MITOGEN-ACTIVATED PROTEIN KINASE KINASE KINASE 19"/>
    <property type="match status" value="1"/>
</dbReference>
<dbReference type="SMART" id="SM00220">
    <property type="entry name" value="S_TKc"/>
    <property type="match status" value="1"/>
</dbReference>
<dbReference type="AlphaFoldDB" id="A0AAD3XP15"/>
<keyword evidence="3" id="KW-0418">Kinase</keyword>
<keyword evidence="1" id="KW-0808">Transferase</keyword>
<dbReference type="InterPro" id="IPR017441">
    <property type="entry name" value="Protein_kinase_ATP_BS"/>
</dbReference>
<feature type="domain" description="Protein kinase" evidence="7">
    <location>
        <begin position="3"/>
        <end position="258"/>
    </location>
</feature>
<proteinExistence type="inferred from homology"/>
<dbReference type="GO" id="GO:0004674">
    <property type="term" value="F:protein serine/threonine kinase activity"/>
    <property type="evidence" value="ECO:0007669"/>
    <property type="project" value="UniProtKB-KW"/>
</dbReference>
<dbReference type="InterPro" id="IPR052751">
    <property type="entry name" value="Plant_MAPKKK"/>
</dbReference>
<feature type="binding site" evidence="5">
    <location>
        <position position="31"/>
    </location>
    <ligand>
        <name>ATP</name>
        <dbReference type="ChEBI" id="CHEBI:30616"/>
    </ligand>
</feature>
<dbReference type="CDD" id="cd06606">
    <property type="entry name" value="STKc_MAPKKK"/>
    <property type="match status" value="1"/>
</dbReference>
<dbReference type="GO" id="GO:0005524">
    <property type="term" value="F:ATP binding"/>
    <property type="evidence" value="ECO:0007669"/>
    <property type="project" value="UniProtKB-UniRule"/>
</dbReference>
<evidence type="ECO:0000256" key="2">
    <source>
        <dbReference type="ARBA" id="ARBA00022741"/>
    </source>
</evidence>
<sequence length="343" mass="37495">MGWTRGRTVGRGSTATVSVAASESSGTFAVKSCKLSQSKLLQREQKILSSVTCPQIVSYKGCDISMENGQVFYNIFMEYVPGGTLVDAVRAHGGALDEPVIGIYTRQILLGLEYLHSIGIVHCDIKGRNILIGPSGAKIGDLGCARQAALMEDEAALMVGTPLFMAPEVARGEEQGYSADIWSLGCTIIEMATGKAPWESNYSGDPVSFLYWIAYSGELLPEFPGVLSEEAKNFLSNCLRRNPAERWTATQLLEHPFMKKFSSCSHQLAKEIHSNSNSNSKSNSNSPTSVLDQGIWSCVDVYQTEERSCLCSSPEQRIRELSSSSAMGTWRLEKNWITIRGGH</sequence>
<keyword evidence="2 5" id="KW-0547">Nucleotide-binding</keyword>
<evidence type="ECO:0000259" key="7">
    <source>
        <dbReference type="PROSITE" id="PS50011"/>
    </source>
</evidence>
<dbReference type="EMBL" id="BSYO01000011">
    <property type="protein sequence ID" value="GMH12042.1"/>
    <property type="molecule type" value="Genomic_DNA"/>
</dbReference>
<comment type="similarity">
    <text evidence="6">Belongs to the protein kinase superfamily.</text>
</comment>